<dbReference type="InterPro" id="IPR000727">
    <property type="entry name" value="T_SNARE_dom"/>
</dbReference>
<dbReference type="Proteomes" id="UP000179524">
    <property type="component" value="Unassembled WGS sequence"/>
</dbReference>
<dbReference type="Gene3D" id="3.90.20.10">
    <property type="match status" value="2"/>
</dbReference>
<reference evidence="2 3" key="1">
    <citation type="submission" date="2016-10" db="EMBL/GenBank/DDBJ databases">
        <title>Draft genome sequences of four alkaliphilic bacteria belonging to the Anaerobacillus genus.</title>
        <authorList>
            <person name="Bassil N.M."/>
            <person name="Lloyd J.R."/>
        </authorList>
    </citation>
    <scope>NUCLEOTIDE SEQUENCE [LARGE SCALE GENOMIC DNA]</scope>
    <source>
        <strain evidence="2 3">DSM 18345</strain>
    </source>
</reference>
<gene>
    <name evidence="2" type="ORF">BKP37_08985</name>
</gene>
<dbReference type="PROSITE" id="PS50192">
    <property type="entry name" value="T_SNARE"/>
    <property type="match status" value="1"/>
</dbReference>
<accession>A0A1S2LNY3</accession>
<evidence type="ECO:0000259" key="1">
    <source>
        <dbReference type="PROSITE" id="PS50192"/>
    </source>
</evidence>
<sequence length="157" mass="18651">MEETLSKILTELQQMNKRINSLEENQNQRFKGIDERFDAVDQRFKGIDERFDAVDQRFKGIDERFDIVDQRFKGIDERFDIVDERLETIEIDVKTLKDNLINGLEPYVEKIITHIDERTDDLKGTIEGQQLVIETLSARSIKHESEIKDFKRLLKHQ</sequence>
<feature type="domain" description="T-SNARE coiled-coil homology" evidence="1">
    <location>
        <begin position="1"/>
        <end position="54"/>
    </location>
</feature>
<dbReference type="EMBL" id="MLQR01000022">
    <property type="protein sequence ID" value="OIJ14208.1"/>
    <property type="molecule type" value="Genomic_DNA"/>
</dbReference>
<protein>
    <recommendedName>
        <fullName evidence="1">t-SNARE coiled-coil homology domain-containing protein</fullName>
    </recommendedName>
</protein>
<evidence type="ECO:0000313" key="3">
    <source>
        <dbReference type="Proteomes" id="UP000179524"/>
    </source>
</evidence>
<dbReference type="OrthoDB" id="2887676at2"/>
<evidence type="ECO:0000313" key="2">
    <source>
        <dbReference type="EMBL" id="OIJ14208.1"/>
    </source>
</evidence>
<keyword evidence="3" id="KW-1185">Reference proteome</keyword>
<name>A0A1S2LNY3_9BACI</name>
<dbReference type="SUPFAM" id="SSF57997">
    <property type="entry name" value="Tropomyosin"/>
    <property type="match status" value="1"/>
</dbReference>
<dbReference type="RefSeq" id="WP_071309268.1">
    <property type="nucleotide sequence ID" value="NZ_MLQR01000022.1"/>
</dbReference>
<organism evidence="2 3">
    <name type="scientific">Anaerobacillus alkalilacustris</name>
    <dbReference type="NCBI Taxonomy" id="393763"/>
    <lineage>
        <taxon>Bacteria</taxon>
        <taxon>Bacillati</taxon>
        <taxon>Bacillota</taxon>
        <taxon>Bacilli</taxon>
        <taxon>Bacillales</taxon>
        <taxon>Bacillaceae</taxon>
        <taxon>Anaerobacillus</taxon>
    </lineage>
</organism>
<dbReference type="AlphaFoldDB" id="A0A1S2LNY3"/>
<proteinExistence type="predicted"/>
<comment type="caution">
    <text evidence="2">The sequence shown here is derived from an EMBL/GenBank/DDBJ whole genome shotgun (WGS) entry which is preliminary data.</text>
</comment>